<dbReference type="EMBL" id="CAJOBH010229433">
    <property type="protein sequence ID" value="CAF5065621.1"/>
    <property type="molecule type" value="Genomic_DNA"/>
</dbReference>
<accession>A0A8S3EI97</accession>
<dbReference type="AlphaFoldDB" id="A0A8S3EI97"/>
<feature type="region of interest" description="Disordered" evidence="1">
    <location>
        <begin position="80"/>
        <end position="122"/>
    </location>
</feature>
<dbReference type="Proteomes" id="UP000681967">
    <property type="component" value="Unassembled WGS sequence"/>
</dbReference>
<evidence type="ECO:0000313" key="3">
    <source>
        <dbReference type="Proteomes" id="UP000681967"/>
    </source>
</evidence>
<sequence length="122" mass="13842">NMGCFGSKSTKMESIREQIRQDSTQTQEAIRLLSEFNKKQFEVNQKQLTISQKQQAELINCFKEMKRLNELTCKCLVKRHDSSSSNANTDEQSATENGNEQINTISDDPLPATELDETPVIS</sequence>
<feature type="compositionally biased region" description="Polar residues" evidence="1">
    <location>
        <begin position="83"/>
        <end position="106"/>
    </location>
</feature>
<feature type="non-terminal residue" evidence="2">
    <location>
        <position position="1"/>
    </location>
</feature>
<evidence type="ECO:0000256" key="1">
    <source>
        <dbReference type="SAM" id="MobiDB-lite"/>
    </source>
</evidence>
<gene>
    <name evidence="2" type="ORF">BYL167_LOCUS59874</name>
</gene>
<organism evidence="2 3">
    <name type="scientific">Rotaria magnacalcarata</name>
    <dbReference type="NCBI Taxonomy" id="392030"/>
    <lineage>
        <taxon>Eukaryota</taxon>
        <taxon>Metazoa</taxon>
        <taxon>Spiralia</taxon>
        <taxon>Gnathifera</taxon>
        <taxon>Rotifera</taxon>
        <taxon>Eurotatoria</taxon>
        <taxon>Bdelloidea</taxon>
        <taxon>Philodinida</taxon>
        <taxon>Philodinidae</taxon>
        <taxon>Rotaria</taxon>
    </lineage>
</organism>
<proteinExistence type="predicted"/>
<protein>
    <submittedName>
        <fullName evidence="2">Uncharacterized protein</fullName>
    </submittedName>
</protein>
<reference evidence="2" key="1">
    <citation type="submission" date="2021-02" db="EMBL/GenBank/DDBJ databases">
        <authorList>
            <person name="Nowell W R."/>
        </authorList>
    </citation>
    <scope>NUCLEOTIDE SEQUENCE</scope>
</reference>
<comment type="caution">
    <text evidence="2">The sequence shown here is derived from an EMBL/GenBank/DDBJ whole genome shotgun (WGS) entry which is preliminary data.</text>
</comment>
<evidence type="ECO:0000313" key="2">
    <source>
        <dbReference type="EMBL" id="CAF5065621.1"/>
    </source>
</evidence>
<name>A0A8S3EI97_9BILA</name>